<protein>
    <recommendedName>
        <fullName evidence="2">DNA repair protein rhp7 treble clef domain-containing protein</fullName>
    </recommendedName>
</protein>
<dbReference type="AlphaFoldDB" id="A0AAV0BPB3"/>
<comment type="caution">
    <text evidence="3">The sequence shown here is derived from an EMBL/GenBank/DDBJ whole genome shotgun (WGS) entry which is preliminary data.</text>
</comment>
<feature type="compositionally biased region" description="Polar residues" evidence="1">
    <location>
        <begin position="107"/>
        <end position="116"/>
    </location>
</feature>
<feature type="compositionally biased region" description="Acidic residues" evidence="1">
    <location>
        <begin position="123"/>
        <end position="151"/>
    </location>
</feature>
<evidence type="ECO:0000259" key="2">
    <source>
        <dbReference type="Pfam" id="PF23550"/>
    </source>
</evidence>
<keyword evidence="4" id="KW-1185">Reference proteome</keyword>
<feature type="compositionally biased region" description="Pro residues" evidence="1">
    <location>
        <begin position="195"/>
        <end position="205"/>
    </location>
</feature>
<feature type="compositionally biased region" description="Polar residues" evidence="1">
    <location>
        <begin position="1"/>
        <end position="28"/>
    </location>
</feature>
<name>A0AAV0BPB3_PHAPC</name>
<feature type="compositionally biased region" description="Polar residues" evidence="1">
    <location>
        <begin position="178"/>
        <end position="188"/>
    </location>
</feature>
<sequence length="713" mass="80063">MVRPSRFNNTISPSARLINDNSNQTGRTFENDDQRSESVGMLENEQNHVNNLPTDDLQPHQANLTTTSNNTGNHNQITGPTSALTSFLKEQGIRPRNTNRFARRQPHQSTSTSVQLDFNPIDELQEGQEEEEEEEEEEEVASDEIDSDDLDGITSKKKLSKGKTSNNPTPLTTTNNSHQPQQASSSRQSTKKPAPTSPPGSPPVGRPAKYADRKPGHIATCVECGKRFTVTRYTPNSNHHQGQLCEECADDPLITKPDERKSLEVPRKRRKVLKKHSFKSVAVENSVKTLQMACIDVIARNIESIEALDNVGSLNLDKICQIVCKHRELRPVNLPLFLKTSHSELRLYDCIHLQRDHLLSISAFCPRLERLVLNLCGHLDGEVLLNYAQKLYGLIELDLFGAYLVRREAWLEAFKIWNTPRLVKIRKNGLDDYFDDQEGVDEDEEEVEIHQGPKMTKFRLKQSPRFDVDCLKALVDTCPNMVNLRLDDIGLLDDKMLDMISAAGLKNLESLSISNAGISNGATGESLTDQAVIRLLKSVGQSLEVLDISQNRNLTDSVLSEGIGSCCRRLRSLSISGLKEVNTEAVSHMFREFKRAEANSLESLDMSRCIRIGNEGLFEILEHSGKTLKYLNLNSVDEIREEGLQRLSKEANQMVELDVSFVRDVDDFVIKAFIEGMPKLKKLMVFGNNRISDLCPGRRGLTITGQERAIVVE</sequence>
<dbReference type="Proteomes" id="UP001153365">
    <property type="component" value="Unassembled WGS sequence"/>
</dbReference>
<dbReference type="SUPFAM" id="SSF52047">
    <property type="entry name" value="RNI-like"/>
    <property type="match status" value="1"/>
</dbReference>
<dbReference type="EMBL" id="CALTRL010005941">
    <property type="protein sequence ID" value="CAH7688019.1"/>
    <property type="molecule type" value="Genomic_DNA"/>
</dbReference>
<organism evidence="3 4">
    <name type="scientific">Phakopsora pachyrhizi</name>
    <name type="common">Asian soybean rust disease fungus</name>
    <dbReference type="NCBI Taxonomy" id="170000"/>
    <lineage>
        <taxon>Eukaryota</taxon>
        <taxon>Fungi</taxon>
        <taxon>Dikarya</taxon>
        <taxon>Basidiomycota</taxon>
        <taxon>Pucciniomycotina</taxon>
        <taxon>Pucciniomycetes</taxon>
        <taxon>Pucciniales</taxon>
        <taxon>Phakopsoraceae</taxon>
        <taxon>Phakopsora</taxon>
    </lineage>
</organism>
<dbReference type="SMART" id="SM00367">
    <property type="entry name" value="LRR_CC"/>
    <property type="match status" value="6"/>
</dbReference>
<reference evidence="3" key="1">
    <citation type="submission" date="2022-06" db="EMBL/GenBank/DDBJ databases">
        <authorList>
            <consortium name="SYNGENTA / RWTH Aachen University"/>
        </authorList>
    </citation>
    <scope>NUCLEOTIDE SEQUENCE</scope>
</reference>
<evidence type="ECO:0000313" key="4">
    <source>
        <dbReference type="Proteomes" id="UP001153365"/>
    </source>
</evidence>
<dbReference type="GO" id="GO:0031146">
    <property type="term" value="P:SCF-dependent proteasomal ubiquitin-dependent protein catabolic process"/>
    <property type="evidence" value="ECO:0007669"/>
    <property type="project" value="TreeGrafter"/>
</dbReference>
<dbReference type="Gene3D" id="3.80.10.10">
    <property type="entry name" value="Ribonuclease Inhibitor"/>
    <property type="match status" value="1"/>
</dbReference>
<dbReference type="PANTHER" id="PTHR13318:SF95">
    <property type="entry name" value="F-BOX PROTEIN YLR352W"/>
    <property type="match status" value="1"/>
</dbReference>
<evidence type="ECO:0000256" key="1">
    <source>
        <dbReference type="SAM" id="MobiDB-lite"/>
    </source>
</evidence>
<dbReference type="GO" id="GO:0019005">
    <property type="term" value="C:SCF ubiquitin ligase complex"/>
    <property type="evidence" value="ECO:0007669"/>
    <property type="project" value="TreeGrafter"/>
</dbReference>
<accession>A0AAV0BPB3</accession>
<feature type="region of interest" description="Disordered" evidence="1">
    <location>
        <begin position="49"/>
        <end position="80"/>
    </location>
</feature>
<dbReference type="InterPro" id="IPR056451">
    <property type="entry name" value="Znf_Tbcl_Rhp7"/>
</dbReference>
<dbReference type="Pfam" id="PF23550">
    <property type="entry name" value="zf_Tbcl_Rhp7"/>
    <property type="match status" value="1"/>
</dbReference>
<proteinExistence type="predicted"/>
<dbReference type="InterPro" id="IPR006553">
    <property type="entry name" value="Leu-rich_rpt_Cys-con_subtyp"/>
</dbReference>
<dbReference type="InterPro" id="IPR032675">
    <property type="entry name" value="LRR_dom_sf"/>
</dbReference>
<feature type="region of interest" description="Disordered" evidence="1">
    <location>
        <begin position="1"/>
        <end position="37"/>
    </location>
</feature>
<feature type="compositionally biased region" description="Polar residues" evidence="1">
    <location>
        <begin position="60"/>
        <end position="80"/>
    </location>
</feature>
<evidence type="ECO:0000313" key="3">
    <source>
        <dbReference type="EMBL" id="CAH7688019.1"/>
    </source>
</evidence>
<feature type="compositionally biased region" description="Low complexity" evidence="1">
    <location>
        <begin position="162"/>
        <end position="177"/>
    </location>
</feature>
<feature type="region of interest" description="Disordered" evidence="1">
    <location>
        <begin position="95"/>
        <end position="212"/>
    </location>
</feature>
<feature type="domain" description="DNA repair protein rhp7 treble clef" evidence="2">
    <location>
        <begin position="215"/>
        <end position="249"/>
    </location>
</feature>
<gene>
    <name evidence="3" type="ORF">PPACK8108_LOCUS22911</name>
</gene>
<dbReference type="PANTHER" id="PTHR13318">
    <property type="entry name" value="PARTNER OF PAIRED, ISOFORM B-RELATED"/>
    <property type="match status" value="1"/>
</dbReference>